<dbReference type="Pfam" id="PF02518">
    <property type="entry name" value="HATPase_c"/>
    <property type="match status" value="1"/>
</dbReference>
<gene>
    <name evidence="17" type="ORF">DES38_102281</name>
</gene>
<keyword evidence="5" id="KW-0597">Phosphoprotein</keyword>
<dbReference type="GO" id="GO:0005886">
    <property type="term" value="C:plasma membrane"/>
    <property type="evidence" value="ECO:0007669"/>
    <property type="project" value="UniProtKB-SubCell"/>
</dbReference>
<protein>
    <recommendedName>
        <fullName evidence="3">histidine kinase</fullName>
        <ecNumber evidence="3">2.7.13.3</ecNumber>
    </recommendedName>
</protein>
<dbReference type="SMART" id="SM00387">
    <property type="entry name" value="HATPase_c"/>
    <property type="match status" value="1"/>
</dbReference>
<evidence type="ECO:0000256" key="4">
    <source>
        <dbReference type="ARBA" id="ARBA00022475"/>
    </source>
</evidence>
<dbReference type="FunFam" id="3.30.565.10:FF:000006">
    <property type="entry name" value="Sensor histidine kinase WalK"/>
    <property type="match status" value="1"/>
</dbReference>
<keyword evidence="8" id="KW-0547">Nucleotide-binding</keyword>
<keyword evidence="18" id="KW-1185">Reference proteome</keyword>
<feature type="transmembrane region" description="Helical" evidence="14">
    <location>
        <begin position="7"/>
        <end position="28"/>
    </location>
</feature>
<evidence type="ECO:0000256" key="12">
    <source>
        <dbReference type="ARBA" id="ARBA00023012"/>
    </source>
</evidence>
<keyword evidence="6" id="KW-0808">Transferase</keyword>
<dbReference type="Gene3D" id="1.10.287.130">
    <property type="match status" value="1"/>
</dbReference>
<dbReference type="Pfam" id="PF00512">
    <property type="entry name" value="HisKA"/>
    <property type="match status" value="1"/>
</dbReference>
<dbReference type="CDD" id="cd00075">
    <property type="entry name" value="HATPase"/>
    <property type="match status" value="1"/>
</dbReference>
<comment type="caution">
    <text evidence="17">The sequence shown here is derived from an EMBL/GenBank/DDBJ whole genome shotgun (WGS) entry which is preliminary data.</text>
</comment>
<dbReference type="EC" id="2.7.13.3" evidence="3"/>
<evidence type="ECO:0000256" key="11">
    <source>
        <dbReference type="ARBA" id="ARBA00022989"/>
    </source>
</evidence>
<keyword evidence="13 14" id="KW-0472">Membrane</keyword>
<keyword evidence="10" id="KW-0067">ATP-binding</keyword>
<reference evidence="17 18" key="1">
    <citation type="submission" date="2018-05" db="EMBL/GenBank/DDBJ databases">
        <title>Genomic Encyclopedia of Type Strains, Phase IV (KMG-IV): sequencing the most valuable type-strain genomes for metagenomic binning, comparative biology and taxonomic classification.</title>
        <authorList>
            <person name="Goeker M."/>
        </authorList>
    </citation>
    <scope>NUCLEOTIDE SEQUENCE [LARGE SCALE GENOMIC DNA]</scope>
    <source>
        <strain evidence="17 18">DSM 22440</strain>
    </source>
</reference>
<evidence type="ECO:0000259" key="16">
    <source>
        <dbReference type="PROSITE" id="PS50885"/>
    </source>
</evidence>
<dbReference type="CDD" id="cd00082">
    <property type="entry name" value="HisKA"/>
    <property type="match status" value="1"/>
</dbReference>
<name>A0A2V3WGY4_9BACI</name>
<dbReference type="InterPro" id="IPR036890">
    <property type="entry name" value="HATPase_C_sf"/>
</dbReference>
<comment type="catalytic activity">
    <reaction evidence="1">
        <text>ATP + protein L-histidine = ADP + protein N-phospho-L-histidine.</text>
        <dbReference type="EC" id="2.7.13.3"/>
    </reaction>
</comment>
<evidence type="ECO:0000256" key="10">
    <source>
        <dbReference type="ARBA" id="ARBA00022840"/>
    </source>
</evidence>
<dbReference type="SUPFAM" id="SSF158472">
    <property type="entry name" value="HAMP domain-like"/>
    <property type="match status" value="1"/>
</dbReference>
<feature type="transmembrane region" description="Helical" evidence="14">
    <location>
        <begin position="152"/>
        <end position="171"/>
    </location>
</feature>
<dbReference type="PRINTS" id="PR00344">
    <property type="entry name" value="BCTRLSENSOR"/>
</dbReference>
<dbReference type="PROSITE" id="PS50109">
    <property type="entry name" value="HIS_KIN"/>
    <property type="match status" value="1"/>
</dbReference>
<evidence type="ECO:0000256" key="9">
    <source>
        <dbReference type="ARBA" id="ARBA00022777"/>
    </source>
</evidence>
<keyword evidence="11 14" id="KW-1133">Transmembrane helix</keyword>
<evidence type="ECO:0000256" key="3">
    <source>
        <dbReference type="ARBA" id="ARBA00012438"/>
    </source>
</evidence>
<dbReference type="SUPFAM" id="SSF47384">
    <property type="entry name" value="Homodimeric domain of signal transducing histidine kinase"/>
    <property type="match status" value="1"/>
</dbReference>
<proteinExistence type="predicted"/>
<dbReference type="GO" id="GO:0000155">
    <property type="term" value="F:phosphorelay sensor kinase activity"/>
    <property type="evidence" value="ECO:0007669"/>
    <property type="project" value="InterPro"/>
</dbReference>
<evidence type="ECO:0000256" key="13">
    <source>
        <dbReference type="ARBA" id="ARBA00023136"/>
    </source>
</evidence>
<dbReference type="InterPro" id="IPR003594">
    <property type="entry name" value="HATPase_dom"/>
</dbReference>
<sequence length="448" mass="51098">MNLKTKITWMSAGLFLAFLLIIQVFIYFSFKHVLIDREIERVADDLSVVMEAFAGEEVSEVDPFRLLNAYVPTNGLIRIVNANDEAIQIVTRDERLIDLPVKFVSGTQKQTEVIEDVGRVAKISMPMIYTDNQVRMIETIQSLEDVDDLLDLLMIVLVISFFVMFIPAVLIGRSLSHLVIRPLSVLSKAMRDNQRNGEWKSVKLKHQNDEIGQLVARYNTMNARLQTMFEQQQQFVSNASHELKTPLAVIKSYARLVERQGKEKPEVLEEGLATINSETDRMDHLIRQMLLLSTLERKEGMTVAKVELVGLIKSAIRSISMAFERTVNFNYYQAEVFYPADESQLNQLIYILLDNARKYSENQIDLTLTEQDQQLIITVTDYGEGIPEEDRTQIFNRFYRVDRARNRKTGGTGLGLTIAKAIVVAHSGEIEVMSELGKGTTFRVILPK</sequence>
<evidence type="ECO:0000256" key="1">
    <source>
        <dbReference type="ARBA" id="ARBA00000085"/>
    </source>
</evidence>
<keyword evidence="4" id="KW-1003">Cell membrane</keyword>
<dbReference type="InterPro" id="IPR003660">
    <property type="entry name" value="HAMP_dom"/>
</dbReference>
<dbReference type="InterPro" id="IPR003661">
    <property type="entry name" value="HisK_dim/P_dom"/>
</dbReference>
<keyword evidence="12" id="KW-0902">Two-component regulatory system</keyword>
<dbReference type="SUPFAM" id="SSF55874">
    <property type="entry name" value="ATPase domain of HSP90 chaperone/DNA topoisomerase II/histidine kinase"/>
    <property type="match status" value="1"/>
</dbReference>
<evidence type="ECO:0000313" key="17">
    <source>
        <dbReference type="EMBL" id="PXW92697.1"/>
    </source>
</evidence>
<evidence type="ECO:0000259" key="15">
    <source>
        <dbReference type="PROSITE" id="PS50109"/>
    </source>
</evidence>
<dbReference type="PROSITE" id="PS50885">
    <property type="entry name" value="HAMP"/>
    <property type="match status" value="1"/>
</dbReference>
<evidence type="ECO:0000313" key="18">
    <source>
        <dbReference type="Proteomes" id="UP000247922"/>
    </source>
</evidence>
<evidence type="ECO:0000256" key="8">
    <source>
        <dbReference type="ARBA" id="ARBA00022741"/>
    </source>
</evidence>
<evidence type="ECO:0000256" key="7">
    <source>
        <dbReference type="ARBA" id="ARBA00022692"/>
    </source>
</evidence>
<evidence type="ECO:0000256" key="6">
    <source>
        <dbReference type="ARBA" id="ARBA00022679"/>
    </source>
</evidence>
<dbReference type="GO" id="GO:0005524">
    <property type="term" value="F:ATP binding"/>
    <property type="evidence" value="ECO:0007669"/>
    <property type="project" value="UniProtKB-KW"/>
</dbReference>
<dbReference type="FunFam" id="1.10.287.130:FF:000001">
    <property type="entry name" value="Two-component sensor histidine kinase"/>
    <property type="match status" value="1"/>
</dbReference>
<dbReference type="SMART" id="SM00388">
    <property type="entry name" value="HisKA"/>
    <property type="match status" value="1"/>
</dbReference>
<evidence type="ECO:0000256" key="5">
    <source>
        <dbReference type="ARBA" id="ARBA00022553"/>
    </source>
</evidence>
<dbReference type="Gene3D" id="3.30.565.10">
    <property type="entry name" value="Histidine kinase-like ATPase, C-terminal domain"/>
    <property type="match status" value="1"/>
</dbReference>
<dbReference type="PANTHER" id="PTHR45436">
    <property type="entry name" value="SENSOR HISTIDINE KINASE YKOH"/>
    <property type="match status" value="1"/>
</dbReference>
<dbReference type="Gene3D" id="6.10.340.10">
    <property type="match status" value="1"/>
</dbReference>
<dbReference type="AlphaFoldDB" id="A0A2V3WGY4"/>
<dbReference type="InterPro" id="IPR050428">
    <property type="entry name" value="TCS_sensor_his_kinase"/>
</dbReference>
<accession>A0A2V3WGY4</accession>
<dbReference type="Proteomes" id="UP000247922">
    <property type="component" value="Unassembled WGS sequence"/>
</dbReference>
<evidence type="ECO:0000256" key="14">
    <source>
        <dbReference type="SAM" id="Phobius"/>
    </source>
</evidence>
<dbReference type="EMBL" id="QJJR01000002">
    <property type="protein sequence ID" value="PXW92697.1"/>
    <property type="molecule type" value="Genomic_DNA"/>
</dbReference>
<dbReference type="RefSeq" id="WP_110250569.1">
    <property type="nucleotide sequence ID" value="NZ_QJJR01000002.1"/>
</dbReference>
<dbReference type="PANTHER" id="PTHR45436:SF5">
    <property type="entry name" value="SENSOR HISTIDINE KINASE TRCS"/>
    <property type="match status" value="1"/>
</dbReference>
<dbReference type="InterPro" id="IPR036097">
    <property type="entry name" value="HisK_dim/P_sf"/>
</dbReference>
<dbReference type="OrthoDB" id="9786919at2"/>
<dbReference type="InterPro" id="IPR004358">
    <property type="entry name" value="Sig_transdc_His_kin-like_C"/>
</dbReference>
<comment type="subcellular location">
    <subcellularLocation>
        <location evidence="2">Cell membrane</location>
        <topology evidence="2">Multi-pass membrane protein</topology>
    </subcellularLocation>
</comment>
<feature type="domain" description="HAMP" evidence="16">
    <location>
        <begin position="177"/>
        <end position="230"/>
    </location>
</feature>
<evidence type="ECO:0000256" key="2">
    <source>
        <dbReference type="ARBA" id="ARBA00004651"/>
    </source>
</evidence>
<feature type="domain" description="Histidine kinase" evidence="15">
    <location>
        <begin position="238"/>
        <end position="448"/>
    </location>
</feature>
<keyword evidence="9" id="KW-0418">Kinase</keyword>
<organism evidence="17 18">
    <name type="scientific">Streptohalobacillus salinus</name>
    <dbReference type="NCBI Taxonomy" id="621096"/>
    <lineage>
        <taxon>Bacteria</taxon>
        <taxon>Bacillati</taxon>
        <taxon>Bacillota</taxon>
        <taxon>Bacilli</taxon>
        <taxon>Bacillales</taxon>
        <taxon>Bacillaceae</taxon>
        <taxon>Streptohalobacillus</taxon>
    </lineage>
</organism>
<keyword evidence="7 14" id="KW-0812">Transmembrane</keyword>
<dbReference type="InterPro" id="IPR005467">
    <property type="entry name" value="His_kinase_dom"/>
</dbReference>